<dbReference type="InterPro" id="IPR027417">
    <property type="entry name" value="P-loop_NTPase"/>
</dbReference>
<dbReference type="SUPFAM" id="SSF48452">
    <property type="entry name" value="TPR-like"/>
    <property type="match status" value="1"/>
</dbReference>
<dbReference type="SUPFAM" id="SSF52540">
    <property type="entry name" value="P-loop containing nucleoside triphosphate hydrolases"/>
    <property type="match status" value="1"/>
</dbReference>
<dbReference type="EMBL" id="CP108313">
    <property type="protein sequence ID" value="WTW67515.1"/>
    <property type="molecule type" value="Genomic_DNA"/>
</dbReference>
<organism evidence="1">
    <name type="scientific">Streptomyces sp. NBC_00008</name>
    <dbReference type="NCBI Taxonomy" id="2903610"/>
    <lineage>
        <taxon>Bacteria</taxon>
        <taxon>Bacillati</taxon>
        <taxon>Actinomycetota</taxon>
        <taxon>Actinomycetes</taxon>
        <taxon>Kitasatosporales</taxon>
        <taxon>Streptomycetaceae</taxon>
        <taxon>Streptomyces</taxon>
    </lineage>
</organism>
<dbReference type="InterPro" id="IPR011990">
    <property type="entry name" value="TPR-like_helical_dom_sf"/>
</dbReference>
<proteinExistence type="predicted"/>
<dbReference type="Gene3D" id="1.25.40.10">
    <property type="entry name" value="Tetratricopeptide repeat domain"/>
    <property type="match status" value="1"/>
</dbReference>
<sequence>MLDPISLTAVSAVLGAVGSGMANEAGRWAWESTGGYVRRLVGREIPAPVAAGELDAVALMVSDRLRQDPRLASSWTAFANRVSSTGRGTAARFTPGAGQPGLPASTRFFTDRKEALKSLDREASRRADGTPRLALVYGAEGMGTSTLAVHWGVRQAGLFPDGQLYADLAGGTTAARGTGTVLRGLLRQLGVPDEEMPTAADQLSDFFRGCVADLRLLIVLDHVHSAAQIRQLLTSAPGVFMIVVARSPFPGLDAVRVPVGPLADKDAVRLLTQLLDKPAIAAARATLPSVLARCGGSPYALRAAAPRLTGAVSGTPAGGDPVRAAAQDSYGALDPGTARLYRLLAVREWPALDAAVAARVAGMTPQDAEWRLEELADGLLLERNTTADGRARYHYRPAVRGHAESVAVQEDGIAGCSAAMARALRWYVDLSTSAAHQALPESWRVPAPSGTRETSAFETPAFETPGKALDALIAESGNLIQAVHCAEESGDPASAVRLCRSLWPLQLKAGRHEMLLPALRAGARLADAHLPGSADAGALHAQLAHTLTELRLWDEAEAEALAAARAEEAAGHKRGHASATEFLGLLRLRQWRFQEAYECFEEADAVLVTIGAGDEGTADVPRARALLERHRGRALRGLGRFEESRERLETALRHFRADGDTYNTARTLTDLAETWLDQSDTATARPLVEAAITTLSGQSAEYHVAYLRSMRERCTAGEHGLG</sequence>
<dbReference type="Pfam" id="PF13424">
    <property type="entry name" value="TPR_12"/>
    <property type="match status" value="1"/>
</dbReference>
<name>A0AAU2VIX4_9ACTN</name>
<reference evidence="1" key="1">
    <citation type="submission" date="2022-10" db="EMBL/GenBank/DDBJ databases">
        <title>The complete genomes of actinobacterial strains from the NBC collection.</title>
        <authorList>
            <person name="Joergensen T.S."/>
            <person name="Alvarez Arevalo M."/>
            <person name="Sterndorff E.B."/>
            <person name="Faurdal D."/>
            <person name="Vuksanovic O."/>
            <person name="Mourched A.-S."/>
            <person name="Charusanti P."/>
            <person name="Shaw S."/>
            <person name="Blin K."/>
            <person name="Weber T."/>
        </authorList>
    </citation>
    <scope>NUCLEOTIDE SEQUENCE</scope>
    <source>
        <strain evidence="1">NBC_00008</strain>
    </source>
</reference>
<protein>
    <submittedName>
        <fullName evidence="1">Tetratricopeptide repeat protein</fullName>
    </submittedName>
</protein>
<evidence type="ECO:0000313" key="1">
    <source>
        <dbReference type="EMBL" id="WTW67515.1"/>
    </source>
</evidence>
<dbReference type="AlphaFoldDB" id="A0AAU2VIX4"/>
<dbReference type="Gene3D" id="3.40.50.300">
    <property type="entry name" value="P-loop containing nucleotide triphosphate hydrolases"/>
    <property type="match status" value="1"/>
</dbReference>
<gene>
    <name evidence="1" type="ORF">OG398_04055</name>
</gene>
<accession>A0AAU2VIX4</accession>